<dbReference type="Gene3D" id="1.10.3680.10">
    <property type="entry name" value="TerB-like"/>
    <property type="match status" value="1"/>
</dbReference>
<proteinExistence type="predicted"/>
<reference evidence="2 3" key="1">
    <citation type="submission" date="2020-12" db="EMBL/GenBank/DDBJ databases">
        <title>Oil enriched cultivation method for isolating marine PHA-producing bacteria.</title>
        <authorList>
            <person name="Zheng W."/>
            <person name="Yu S."/>
            <person name="Huang Y."/>
        </authorList>
    </citation>
    <scope>NUCLEOTIDE SEQUENCE [LARGE SCALE GENOMIC DNA]</scope>
    <source>
        <strain evidence="2 3">SN0-2</strain>
    </source>
</reference>
<evidence type="ECO:0000313" key="3">
    <source>
        <dbReference type="Proteomes" id="UP000664293"/>
    </source>
</evidence>
<gene>
    <name evidence="2" type="ORF">JF535_08595</name>
</gene>
<dbReference type="EMBL" id="JAEKJR010000002">
    <property type="protein sequence ID" value="MBN8430911.1"/>
    <property type="molecule type" value="Genomic_DNA"/>
</dbReference>
<feature type="region of interest" description="Disordered" evidence="1">
    <location>
        <begin position="147"/>
        <end position="193"/>
    </location>
</feature>
<protein>
    <submittedName>
        <fullName evidence="2">DUF533 domain-containing protein</fullName>
    </submittedName>
</protein>
<sequence length="306" mass="30975">MNKKLLLGALIGAGMSMLNKKIRQQSAPAPGRPPADFHRPDFSKVPSPNASDGPSLDDILARAGQPGGLNSGGSPAGGGAQRPDGDIFGGAIPAGAGAGGAAVLMEIARRIFAQMQQSGGSGGAMPGGAGGGLGGGLGDVLGQIFGRAGGKFGQQGPQGPQSNPGNWQNTSPRGNGGLFGFVNTADDADSGDGEAQADVMLKAMVAAAQADGTIDEAEQQNILQALDGQLDASDLEAFRHYLTQPVSMDDVVSAASDPATAFNLYLVSAMSINPDNPREKQYLDTLAEKLGVSEQAVEAIEQQLPR</sequence>
<evidence type="ECO:0000313" key="2">
    <source>
        <dbReference type="EMBL" id="MBN8430911.1"/>
    </source>
</evidence>
<keyword evidence="3" id="KW-1185">Reference proteome</keyword>
<dbReference type="SUPFAM" id="SSF158682">
    <property type="entry name" value="TerB-like"/>
    <property type="match status" value="1"/>
</dbReference>
<feature type="region of interest" description="Disordered" evidence="1">
    <location>
        <begin position="21"/>
        <end position="86"/>
    </location>
</feature>
<accession>A0ABS3E6H6</accession>
<evidence type="ECO:0000256" key="1">
    <source>
        <dbReference type="SAM" id="MobiDB-lite"/>
    </source>
</evidence>
<name>A0ABS3E6H6_9GAMM</name>
<feature type="compositionally biased region" description="Gly residues" evidence="1">
    <location>
        <begin position="65"/>
        <end position="80"/>
    </location>
</feature>
<dbReference type="RefSeq" id="WP_207001228.1">
    <property type="nucleotide sequence ID" value="NZ_JAEKJR010000002.1"/>
</dbReference>
<dbReference type="InterPro" id="IPR029024">
    <property type="entry name" value="TerB-like"/>
</dbReference>
<dbReference type="Proteomes" id="UP000664293">
    <property type="component" value="Unassembled WGS sequence"/>
</dbReference>
<feature type="compositionally biased region" description="Low complexity" evidence="1">
    <location>
        <begin position="154"/>
        <end position="169"/>
    </location>
</feature>
<dbReference type="InterPro" id="IPR007486">
    <property type="entry name" value="YebE"/>
</dbReference>
<organism evidence="2 3">
    <name type="scientific">Microbulbifer salipaludis</name>
    <dbReference type="NCBI Taxonomy" id="187980"/>
    <lineage>
        <taxon>Bacteria</taxon>
        <taxon>Pseudomonadati</taxon>
        <taxon>Pseudomonadota</taxon>
        <taxon>Gammaproteobacteria</taxon>
        <taxon>Cellvibrionales</taxon>
        <taxon>Microbulbiferaceae</taxon>
        <taxon>Microbulbifer</taxon>
    </lineage>
</organism>
<dbReference type="Pfam" id="PF04391">
    <property type="entry name" value="DUF533"/>
    <property type="match status" value="1"/>
</dbReference>
<comment type="caution">
    <text evidence="2">The sequence shown here is derived from an EMBL/GenBank/DDBJ whole genome shotgun (WGS) entry which is preliminary data.</text>
</comment>
<dbReference type="CDD" id="cd07178">
    <property type="entry name" value="terB_like_YebE"/>
    <property type="match status" value="1"/>
</dbReference>